<keyword evidence="4" id="KW-1185">Reference proteome</keyword>
<proteinExistence type="predicted"/>
<dbReference type="EMBL" id="CP006850">
    <property type="protein sequence ID" value="AHH18256.1"/>
    <property type="molecule type" value="Genomic_DNA"/>
</dbReference>
<dbReference type="Pfam" id="PF01494">
    <property type="entry name" value="FAD_binding_3"/>
    <property type="match status" value="1"/>
</dbReference>
<evidence type="ECO:0000256" key="1">
    <source>
        <dbReference type="SAM" id="MobiDB-lite"/>
    </source>
</evidence>
<keyword evidence="3" id="KW-0560">Oxidoreductase</keyword>
<dbReference type="AlphaFoldDB" id="W5TLY4"/>
<dbReference type="HOGENOM" id="CLU_024648_7_0_11"/>
<feature type="region of interest" description="Disordered" evidence="1">
    <location>
        <begin position="1"/>
        <end position="42"/>
    </location>
</feature>
<evidence type="ECO:0000313" key="4">
    <source>
        <dbReference type="Proteomes" id="UP000019150"/>
    </source>
</evidence>
<dbReference type="OrthoDB" id="103324at2"/>
<dbReference type="PANTHER" id="PTHR42685:SF22">
    <property type="entry name" value="CONDITIONED MEDIUM FACTOR RECEPTOR 1"/>
    <property type="match status" value="1"/>
</dbReference>
<name>W5TLY4_9NOCA</name>
<organism evidence="3 4">
    <name type="scientific">Nocardia nova SH22a</name>
    <dbReference type="NCBI Taxonomy" id="1415166"/>
    <lineage>
        <taxon>Bacteria</taxon>
        <taxon>Bacillati</taxon>
        <taxon>Actinomycetota</taxon>
        <taxon>Actinomycetes</taxon>
        <taxon>Mycobacteriales</taxon>
        <taxon>Nocardiaceae</taxon>
        <taxon>Nocardia</taxon>
    </lineage>
</organism>
<dbReference type="STRING" id="1415166.NONO_c34690"/>
<dbReference type="InterPro" id="IPR002938">
    <property type="entry name" value="FAD-bd"/>
</dbReference>
<dbReference type="Gene3D" id="3.50.50.60">
    <property type="entry name" value="FAD/NAD(P)-binding domain"/>
    <property type="match status" value="1"/>
</dbReference>
<sequence length="493" mass="53624">MPTDDPAESQPADPNPHATPPRARTEHHDAGPGRVTSEETDCPEREFADVVVVGARCAGSAAAIAFARAGRRVVVLDSARFPADTLSTHLLWPAGVAEVAALGALERVRELGAPPLRIAFAAGAGQIVRAPFTPIEGIGYAMCVRRTGFDAALVATARAAGATVYESMRVTELIRDGRRVTGVRAVDRVGAVHEVRARLVVGADGRRSTVARLAGTLEPYRAKPSGRACYFGYWRDGRPEWRDTAAQWRDGDLLGTAFPCEDGTVLSLIQPPVRRGPRTGRDTERRYREMVAAIPDLAARLDGSELIGRVRSATDIVSYFRHSSGPGWALAGDAGHFKDPVTAQGMRDAMRYGRLLGEHTASVLDDAPALDRAVTRWERQRELECLPMYQWTNRLARGTEMTPLEVQMYRTGATDPHLAALALDVMTRARTPDQLLTPSRAARFAVQALRHASPAAVAGTVLQEIRDNAVDWRERQLARWGATVTRWVPAASK</sequence>
<dbReference type="GO" id="GO:0004497">
    <property type="term" value="F:monooxygenase activity"/>
    <property type="evidence" value="ECO:0007669"/>
    <property type="project" value="UniProtKB-KW"/>
</dbReference>
<evidence type="ECO:0000259" key="2">
    <source>
        <dbReference type="Pfam" id="PF01494"/>
    </source>
</evidence>
<dbReference type="RefSeq" id="WP_025349699.1">
    <property type="nucleotide sequence ID" value="NZ_CP006850.1"/>
</dbReference>
<dbReference type="GO" id="GO:0071949">
    <property type="term" value="F:FAD binding"/>
    <property type="evidence" value="ECO:0007669"/>
    <property type="project" value="InterPro"/>
</dbReference>
<feature type="domain" description="FAD-binding" evidence="2">
    <location>
        <begin position="48"/>
        <end position="365"/>
    </location>
</feature>
<gene>
    <name evidence="3" type="ORF">NONO_c34690</name>
</gene>
<evidence type="ECO:0000313" key="3">
    <source>
        <dbReference type="EMBL" id="AHH18256.1"/>
    </source>
</evidence>
<dbReference type="KEGG" id="nno:NONO_c34690"/>
<dbReference type="PATRIC" id="fig|1415166.3.peg.3560"/>
<keyword evidence="3" id="KW-0503">Monooxygenase</keyword>
<protein>
    <submittedName>
        <fullName evidence="3">Putative FAD-binding monooxygenase</fullName>
    </submittedName>
</protein>
<reference evidence="3 4" key="1">
    <citation type="journal article" date="2014" name="Appl. Environ. Microbiol.">
        <title>Insights into the Microbial Degradation of Rubber and Gutta-Percha by Analysis of the Complete Genome of Nocardia nova SH22a.</title>
        <authorList>
            <person name="Luo Q."/>
            <person name="Hiessl S."/>
            <person name="Poehlein A."/>
            <person name="Daniel R."/>
            <person name="Steinbuchel A."/>
        </authorList>
    </citation>
    <scope>NUCLEOTIDE SEQUENCE [LARGE SCALE GENOMIC DNA]</scope>
    <source>
        <strain evidence="3">SH22a</strain>
    </source>
</reference>
<dbReference type="SUPFAM" id="SSF51905">
    <property type="entry name" value="FAD/NAD(P)-binding domain"/>
    <property type="match status" value="1"/>
</dbReference>
<dbReference type="PANTHER" id="PTHR42685">
    <property type="entry name" value="GERANYLGERANYL DIPHOSPHATE REDUCTASE"/>
    <property type="match status" value="1"/>
</dbReference>
<dbReference type="eggNOG" id="COG0654">
    <property type="taxonomic scope" value="Bacteria"/>
</dbReference>
<dbReference type="InterPro" id="IPR050407">
    <property type="entry name" value="Geranylgeranyl_reductase"/>
</dbReference>
<accession>W5TLY4</accession>
<dbReference type="PRINTS" id="PR00420">
    <property type="entry name" value="RNGMNOXGNASE"/>
</dbReference>
<dbReference type="Proteomes" id="UP000019150">
    <property type="component" value="Chromosome"/>
</dbReference>
<dbReference type="InterPro" id="IPR036188">
    <property type="entry name" value="FAD/NAD-bd_sf"/>
</dbReference>